<accession>A0AC58UCU1</accession>
<keyword evidence="1" id="KW-1185">Reference proteome</keyword>
<dbReference type="Proteomes" id="UP000790787">
    <property type="component" value="Chromosome 4"/>
</dbReference>
<reference evidence="1" key="1">
    <citation type="journal article" date="2014" name="Nat. Commun.">
        <title>The tobacco genome sequence and its comparison with those of tomato and potato.</title>
        <authorList>
            <person name="Sierro N."/>
            <person name="Battey J.N."/>
            <person name="Ouadi S."/>
            <person name="Bakaher N."/>
            <person name="Bovet L."/>
            <person name="Willig A."/>
            <person name="Goepfert S."/>
            <person name="Peitsch M.C."/>
            <person name="Ivanov N.V."/>
        </authorList>
    </citation>
    <scope>NUCLEOTIDE SEQUENCE [LARGE SCALE GENOMIC DNA]</scope>
</reference>
<reference evidence="2" key="2">
    <citation type="submission" date="2025-08" db="UniProtKB">
        <authorList>
            <consortium name="RefSeq"/>
        </authorList>
    </citation>
    <scope>IDENTIFICATION</scope>
    <source>
        <tissue evidence="2">Leaf</tissue>
    </source>
</reference>
<sequence length="300" mass="34993">MDVATKWTEECQKAMDRIKEYFSNLLVLVPPDPGKPLILYLISQKLRHYKSTYTTHMISQLDPLKYIFHKPMPTENLAKWQILLSEFDIVYITQKAIKGQALSHHLAENQVDGDYEPLTTYFPDEEVLFVGKDIAEPYPGWIMFFDGATNFKGVGIGAVIISESEQHYPASTKIRFPCTNNMAKDEARILGIRMVVDMNVKELLVIWDSDILIHQVQGEWSTKDVKILSYLHYVKELWKKIKKIEFKHVPRIQNEFVDAFATLSSMIQHPDKNYIDHIEVEIRDQHAYCFHMYKNLDGRP</sequence>
<dbReference type="RefSeq" id="XP_075107059.1">
    <property type="nucleotide sequence ID" value="XM_075250958.1"/>
</dbReference>
<proteinExistence type="predicted"/>
<evidence type="ECO:0000313" key="2">
    <source>
        <dbReference type="RefSeq" id="XP_075107059.1"/>
    </source>
</evidence>
<name>A0AC58UCU1_TOBAC</name>
<protein>
    <submittedName>
        <fullName evidence="2">Uncharacterized protein LOC142180038</fullName>
    </submittedName>
</protein>
<evidence type="ECO:0000313" key="1">
    <source>
        <dbReference type="Proteomes" id="UP000790787"/>
    </source>
</evidence>
<organism evidence="1 2">
    <name type="scientific">Nicotiana tabacum</name>
    <name type="common">Common tobacco</name>
    <dbReference type="NCBI Taxonomy" id="4097"/>
    <lineage>
        <taxon>Eukaryota</taxon>
        <taxon>Viridiplantae</taxon>
        <taxon>Streptophyta</taxon>
        <taxon>Embryophyta</taxon>
        <taxon>Tracheophyta</taxon>
        <taxon>Spermatophyta</taxon>
        <taxon>Magnoliopsida</taxon>
        <taxon>eudicotyledons</taxon>
        <taxon>Gunneridae</taxon>
        <taxon>Pentapetalae</taxon>
        <taxon>asterids</taxon>
        <taxon>lamiids</taxon>
        <taxon>Solanales</taxon>
        <taxon>Solanaceae</taxon>
        <taxon>Nicotianoideae</taxon>
        <taxon>Nicotianeae</taxon>
        <taxon>Nicotiana</taxon>
    </lineage>
</organism>
<gene>
    <name evidence="2" type="primary">LOC142180038</name>
</gene>